<dbReference type="Gramene" id="MELO3C033551.2.1">
    <property type="protein sequence ID" value="MELO3C033551.2.1"/>
    <property type="gene ID" value="MELO3C033551.2"/>
</dbReference>
<proteinExistence type="predicted"/>
<dbReference type="AlphaFoldDB" id="A0A9I9EHP9"/>
<reference evidence="1" key="1">
    <citation type="submission" date="2023-03" db="UniProtKB">
        <authorList>
            <consortium name="EnsemblPlants"/>
        </authorList>
    </citation>
    <scope>IDENTIFICATION</scope>
</reference>
<organism evidence="1">
    <name type="scientific">Cucumis melo</name>
    <name type="common">Muskmelon</name>
    <dbReference type="NCBI Taxonomy" id="3656"/>
    <lineage>
        <taxon>Eukaryota</taxon>
        <taxon>Viridiplantae</taxon>
        <taxon>Streptophyta</taxon>
        <taxon>Embryophyta</taxon>
        <taxon>Tracheophyta</taxon>
        <taxon>Spermatophyta</taxon>
        <taxon>Magnoliopsida</taxon>
        <taxon>eudicotyledons</taxon>
        <taxon>Gunneridae</taxon>
        <taxon>Pentapetalae</taxon>
        <taxon>rosids</taxon>
        <taxon>fabids</taxon>
        <taxon>Cucurbitales</taxon>
        <taxon>Cucurbitaceae</taxon>
        <taxon>Benincaseae</taxon>
        <taxon>Cucumis</taxon>
    </lineage>
</organism>
<protein>
    <submittedName>
        <fullName evidence="1">Uncharacterized protein</fullName>
    </submittedName>
</protein>
<accession>A0A9I9EHP9</accession>
<dbReference type="EnsemblPlants" id="MELO3C033551.2.1">
    <property type="protein sequence ID" value="MELO3C033551.2.1"/>
    <property type="gene ID" value="MELO3C033551.2"/>
</dbReference>
<sequence length="40" mass="4571">MESLTSLLLISLSQVNRDWRCWSKSPSSSFTSTTKDHVEL</sequence>
<name>A0A9I9EHP9_CUCME</name>
<evidence type="ECO:0000313" key="1">
    <source>
        <dbReference type="EnsemblPlants" id="MELO3C033551.2.1"/>
    </source>
</evidence>